<sequence>MLSRVVVFCKRKTNKVMRFLSCGILDESHPSTPLRDPSPADESILRGKGVASKSTDKLFSKGMKSSTLQMKLTMKVMPLLVMALQILTDKKGTGRLGDQTNLED</sequence>
<reference evidence="2 3" key="1">
    <citation type="submission" date="2024-11" db="EMBL/GenBank/DDBJ databases">
        <title>A near-complete genome assembly of Cinchona calisaya.</title>
        <authorList>
            <person name="Lian D.C."/>
            <person name="Zhao X.W."/>
            <person name="Wei L."/>
        </authorList>
    </citation>
    <scope>NUCLEOTIDE SEQUENCE [LARGE SCALE GENOMIC DNA]</scope>
    <source>
        <tissue evidence="2">Nenye</tissue>
    </source>
</reference>
<dbReference type="AlphaFoldDB" id="A0ABD2ZE21"/>
<accession>A0ABD2ZE21</accession>
<evidence type="ECO:0000313" key="2">
    <source>
        <dbReference type="EMBL" id="KAL3516622.1"/>
    </source>
</evidence>
<feature type="region of interest" description="Disordered" evidence="1">
    <location>
        <begin position="28"/>
        <end position="49"/>
    </location>
</feature>
<gene>
    <name evidence="2" type="ORF">ACH5RR_023524</name>
</gene>
<name>A0ABD2ZE21_9GENT</name>
<protein>
    <submittedName>
        <fullName evidence="2">Uncharacterized protein</fullName>
    </submittedName>
</protein>
<proteinExistence type="predicted"/>
<organism evidence="2 3">
    <name type="scientific">Cinchona calisaya</name>
    <dbReference type="NCBI Taxonomy" id="153742"/>
    <lineage>
        <taxon>Eukaryota</taxon>
        <taxon>Viridiplantae</taxon>
        <taxon>Streptophyta</taxon>
        <taxon>Embryophyta</taxon>
        <taxon>Tracheophyta</taxon>
        <taxon>Spermatophyta</taxon>
        <taxon>Magnoliopsida</taxon>
        <taxon>eudicotyledons</taxon>
        <taxon>Gunneridae</taxon>
        <taxon>Pentapetalae</taxon>
        <taxon>asterids</taxon>
        <taxon>lamiids</taxon>
        <taxon>Gentianales</taxon>
        <taxon>Rubiaceae</taxon>
        <taxon>Cinchonoideae</taxon>
        <taxon>Cinchoneae</taxon>
        <taxon>Cinchona</taxon>
    </lineage>
</organism>
<keyword evidence="3" id="KW-1185">Reference proteome</keyword>
<comment type="caution">
    <text evidence="2">The sequence shown here is derived from an EMBL/GenBank/DDBJ whole genome shotgun (WGS) entry which is preliminary data.</text>
</comment>
<evidence type="ECO:0000313" key="3">
    <source>
        <dbReference type="Proteomes" id="UP001630127"/>
    </source>
</evidence>
<dbReference type="EMBL" id="JBJUIK010000010">
    <property type="protein sequence ID" value="KAL3516622.1"/>
    <property type="molecule type" value="Genomic_DNA"/>
</dbReference>
<evidence type="ECO:0000256" key="1">
    <source>
        <dbReference type="SAM" id="MobiDB-lite"/>
    </source>
</evidence>
<dbReference type="Proteomes" id="UP001630127">
    <property type="component" value="Unassembled WGS sequence"/>
</dbReference>